<dbReference type="SUPFAM" id="SSF103111">
    <property type="entry name" value="Activator of Hsp90 ATPase, Aha1"/>
    <property type="match status" value="1"/>
</dbReference>
<evidence type="ECO:0000313" key="4">
    <source>
        <dbReference type="Proteomes" id="UP001153636"/>
    </source>
</evidence>
<reference evidence="3" key="1">
    <citation type="submission" date="2022-01" db="EMBL/GenBank/DDBJ databases">
        <authorList>
            <person name="King R."/>
        </authorList>
    </citation>
    <scope>NUCLEOTIDE SEQUENCE</scope>
</reference>
<dbReference type="GO" id="GO:0006457">
    <property type="term" value="P:protein folding"/>
    <property type="evidence" value="ECO:0007669"/>
    <property type="project" value="TreeGrafter"/>
</dbReference>
<dbReference type="GO" id="GO:0005829">
    <property type="term" value="C:cytosol"/>
    <property type="evidence" value="ECO:0007669"/>
    <property type="project" value="TreeGrafter"/>
</dbReference>
<dbReference type="Gene3D" id="3.30.530.20">
    <property type="match status" value="1"/>
</dbReference>
<accession>A0A9P0D0A2</accession>
<proteinExistence type="inferred from homology"/>
<dbReference type="OrthoDB" id="567237at2759"/>
<dbReference type="PANTHER" id="PTHR13009:SF22">
    <property type="entry name" value="LD43819P"/>
    <property type="match status" value="1"/>
</dbReference>
<gene>
    <name evidence="3" type="ORF">PSYICH_LOCUS10457</name>
</gene>
<dbReference type="SUPFAM" id="SSF55961">
    <property type="entry name" value="Bet v1-like"/>
    <property type="match status" value="1"/>
</dbReference>
<dbReference type="InterPro" id="IPR036338">
    <property type="entry name" value="Aha1"/>
</dbReference>
<dbReference type="SMART" id="SM01000">
    <property type="entry name" value="Aha1_N"/>
    <property type="match status" value="1"/>
</dbReference>
<feature type="domain" description="Activator of Hsp90 ATPase AHSA1-like N-terminal" evidence="2">
    <location>
        <begin position="29"/>
        <end position="164"/>
    </location>
</feature>
<dbReference type="CDD" id="cd08892">
    <property type="entry name" value="SRPBCC_Aha1"/>
    <property type="match status" value="1"/>
</dbReference>
<dbReference type="Pfam" id="PF08327">
    <property type="entry name" value="AHSA1"/>
    <property type="match status" value="1"/>
</dbReference>
<organism evidence="3 4">
    <name type="scientific">Psylliodes chrysocephalus</name>
    <dbReference type="NCBI Taxonomy" id="3402493"/>
    <lineage>
        <taxon>Eukaryota</taxon>
        <taxon>Metazoa</taxon>
        <taxon>Ecdysozoa</taxon>
        <taxon>Arthropoda</taxon>
        <taxon>Hexapoda</taxon>
        <taxon>Insecta</taxon>
        <taxon>Pterygota</taxon>
        <taxon>Neoptera</taxon>
        <taxon>Endopterygota</taxon>
        <taxon>Coleoptera</taxon>
        <taxon>Polyphaga</taxon>
        <taxon>Cucujiformia</taxon>
        <taxon>Chrysomeloidea</taxon>
        <taxon>Chrysomelidae</taxon>
        <taxon>Galerucinae</taxon>
        <taxon>Alticini</taxon>
        <taxon>Psylliodes</taxon>
    </lineage>
</organism>
<dbReference type="AlphaFoldDB" id="A0A9P0D0A2"/>
<sequence length="342" mass="39533">MAKWGEGDPRWIVEERPDATNVNNWHWTEKNAGPWSQERIKELFQDQKVDSDEAELTIKEVEKVDGEASASNRKGKLIFFYEWDLVLKWEGKLKNGTDRKFNGKIKVPNLSEENDVSELDIQISVKDEDEEGLKLKQIMHKTGKDLVRSQLAKYISGLKEEFSKGMILPKKGETKADSVKTLTSGFNKAKINMEPIFNKENKQTGLKIDTKTFKQTQKFQCTAQEFYDAMTRIEMVTAFTRGHVKLDPVKGGRFELFGGNISGKFDELVPGKKIVKQWRYKQWPEGHFSTVTIRIEQKNDHTEVILEQVGVPSAELDVTKDNWQRYYWDSMKQAFGFGVFFT</sequence>
<dbReference type="InterPro" id="IPR023393">
    <property type="entry name" value="START-like_dom_sf"/>
</dbReference>
<evidence type="ECO:0000313" key="3">
    <source>
        <dbReference type="EMBL" id="CAH1109483.1"/>
    </source>
</evidence>
<dbReference type="Gene3D" id="3.15.10.20">
    <property type="entry name" value="Activator of Hsp90 ATPase Aha1, N-terminal domain"/>
    <property type="match status" value="1"/>
</dbReference>
<dbReference type="GO" id="GO:0001671">
    <property type="term" value="F:ATPase activator activity"/>
    <property type="evidence" value="ECO:0007669"/>
    <property type="project" value="InterPro"/>
</dbReference>
<evidence type="ECO:0000256" key="1">
    <source>
        <dbReference type="ARBA" id="ARBA00006817"/>
    </source>
</evidence>
<name>A0A9P0D0A2_9CUCU</name>
<dbReference type="EMBL" id="OV651816">
    <property type="protein sequence ID" value="CAH1109483.1"/>
    <property type="molecule type" value="Genomic_DNA"/>
</dbReference>
<protein>
    <recommendedName>
        <fullName evidence="2">Activator of Hsp90 ATPase AHSA1-like N-terminal domain-containing protein</fullName>
    </recommendedName>
</protein>
<dbReference type="Proteomes" id="UP001153636">
    <property type="component" value="Chromosome 4"/>
</dbReference>
<dbReference type="Pfam" id="PF09229">
    <property type="entry name" value="Aha1_N"/>
    <property type="match status" value="1"/>
</dbReference>
<comment type="similarity">
    <text evidence="1">Belongs to the AHA1 family.</text>
</comment>
<dbReference type="InterPro" id="IPR015310">
    <property type="entry name" value="AHSA1-like_N"/>
</dbReference>
<evidence type="ECO:0000259" key="2">
    <source>
        <dbReference type="SMART" id="SM01000"/>
    </source>
</evidence>
<dbReference type="PANTHER" id="PTHR13009">
    <property type="entry name" value="HEAT SHOCK PROTEIN 90 HSP90 CO-CHAPERONE AHA-1"/>
    <property type="match status" value="1"/>
</dbReference>
<dbReference type="InterPro" id="IPR013538">
    <property type="entry name" value="ASHA1/2-like_C"/>
</dbReference>
<dbReference type="GO" id="GO:0051087">
    <property type="term" value="F:protein-folding chaperone binding"/>
    <property type="evidence" value="ECO:0007669"/>
    <property type="project" value="InterPro"/>
</dbReference>
<keyword evidence="4" id="KW-1185">Reference proteome</keyword>